<proteinExistence type="predicted"/>
<dbReference type="KEGG" id="hsd:SD1D_2089"/>
<reference evidence="8" key="1">
    <citation type="submission" date="2015-09" db="EMBL/GenBank/DDBJ databases">
        <authorList>
            <person name="Wibberg D."/>
        </authorList>
    </citation>
    <scope>NUCLEOTIDE SEQUENCE [LARGE SCALE GENOMIC DNA]</scope>
    <source>
        <strain evidence="8">SD1D</strain>
    </source>
</reference>
<feature type="transmembrane region" description="Helical" evidence="5">
    <location>
        <begin position="109"/>
        <end position="135"/>
    </location>
</feature>
<dbReference type="PANTHER" id="PTHR43229:SF2">
    <property type="entry name" value="NODULATION PROTEIN J"/>
    <property type="match status" value="1"/>
</dbReference>
<feature type="transmembrane region" description="Helical" evidence="5">
    <location>
        <begin position="176"/>
        <end position="195"/>
    </location>
</feature>
<accession>A0A0K8J7U7</accession>
<dbReference type="GO" id="GO:0016020">
    <property type="term" value="C:membrane"/>
    <property type="evidence" value="ECO:0007669"/>
    <property type="project" value="UniProtKB-SubCell"/>
</dbReference>
<organism evidence="7 8">
    <name type="scientific">Herbinix luporum</name>
    <dbReference type="NCBI Taxonomy" id="1679721"/>
    <lineage>
        <taxon>Bacteria</taxon>
        <taxon>Bacillati</taxon>
        <taxon>Bacillota</taxon>
        <taxon>Clostridia</taxon>
        <taxon>Lachnospirales</taxon>
        <taxon>Lachnospiraceae</taxon>
        <taxon>Herbinix</taxon>
    </lineage>
</organism>
<comment type="subcellular location">
    <subcellularLocation>
        <location evidence="1">Membrane</location>
        <topology evidence="1">Multi-pass membrane protein</topology>
    </subcellularLocation>
</comment>
<feature type="transmembrane region" description="Helical" evidence="5">
    <location>
        <begin position="228"/>
        <end position="251"/>
    </location>
</feature>
<keyword evidence="3 5" id="KW-1133">Transmembrane helix</keyword>
<evidence type="ECO:0000259" key="6">
    <source>
        <dbReference type="Pfam" id="PF01061"/>
    </source>
</evidence>
<dbReference type="PANTHER" id="PTHR43229">
    <property type="entry name" value="NODULATION PROTEIN J"/>
    <property type="match status" value="1"/>
</dbReference>
<dbReference type="GO" id="GO:0140359">
    <property type="term" value="F:ABC-type transporter activity"/>
    <property type="evidence" value="ECO:0007669"/>
    <property type="project" value="InterPro"/>
</dbReference>
<evidence type="ECO:0000313" key="8">
    <source>
        <dbReference type="Proteomes" id="UP000196053"/>
    </source>
</evidence>
<feature type="transmembrane region" description="Helical" evidence="5">
    <location>
        <begin position="65"/>
        <end position="88"/>
    </location>
</feature>
<keyword evidence="2 5" id="KW-0812">Transmembrane</keyword>
<dbReference type="RefSeq" id="WP_058258858.1">
    <property type="nucleotide sequence ID" value="NZ_DUPS01000032.1"/>
</dbReference>
<dbReference type="Pfam" id="PF01061">
    <property type="entry name" value="ABC2_membrane"/>
    <property type="match status" value="1"/>
</dbReference>
<keyword evidence="4 5" id="KW-0472">Membrane</keyword>
<evidence type="ECO:0000256" key="1">
    <source>
        <dbReference type="ARBA" id="ARBA00004141"/>
    </source>
</evidence>
<dbReference type="AlphaFoldDB" id="A0A0K8J7U7"/>
<dbReference type="OrthoDB" id="9781663at2"/>
<gene>
    <name evidence="7" type="ORF">SD1D_2089</name>
</gene>
<evidence type="ECO:0000313" key="7">
    <source>
        <dbReference type="EMBL" id="CUH93625.1"/>
    </source>
</evidence>
<dbReference type="Proteomes" id="UP000196053">
    <property type="component" value="Chromosome I"/>
</dbReference>
<feature type="transmembrane region" description="Helical" evidence="5">
    <location>
        <begin position="141"/>
        <end position="169"/>
    </location>
</feature>
<protein>
    <submittedName>
        <fullName evidence="7">Putative membrane protein</fullName>
    </submittedName>
</protein>
<evidence type="ECO:0000256" key="3">
    <source>
        <dbReference type="ARBA" id="ARBA00022989"/>
    </source>
</evidence>
<dbReference type="InterPro" id="IPR013525">
    <property type="entry name" value="ABC2_TM"/>
</dbReference>
<sequence length="255" mass="28377">MKNKQTIIHAGPSRYFLQLWGLIRWSLVRHKYLIPTFSIVQALFAFAIVYGLALIIPEIDPVSAVYLSSGALTLGIIAVGCVLAPQIVSESKQNGLFQYQRTLPVSRKSILLADIIIWSIASLPGIIMGCVAAFLRFDIKMYINPLSCIIIIIIQVTMISIGFSIAYWLPPNAMALATQLIMIGGLLFSPITYPADRLPDWLSYVYHKLPFVPASNLIRSSLFRLEDFSYVSLCVVIIWGIIAFILALGALSRRE</sequence>
<feature type="transmembrane region" description="Helical" evidence="5">
    <location>
        <begin position="32"/>
        <end position="53"/>
    </location>
</feature>
<dbReference type="EMBL" id="LN879430">
    <property type="protein sequence ID" value="CUH93625.1"/>
    <property type="molecule type" value="Genomic_DNA"/>
</dbReference>
<feature type="domain" description="ABC-2 type transporter transmembrane" evidence="6">
    <location>
        <begin position="26"/>
        <end position="223"/>
    </location>
</feature>
<evidence type="ECO:0000256" key="5">
    <source>
        <dbReference type="SAM" id="Phobius"/>
    </source>
</evidence>
<evidence type="ECO:0000256" key="2">
    <source>
        <dbReference type="ARBA" id="ARBA00022692"/>
    </source>
</evidence>
<name>A0A0K8J7U7_9FIRM</name>
<keyword evidence="8" id="KW-1185">Reference proteome</keyword>
<dbReference type="InterPro" id="IPR051784">
    <property type="entry name" value="Nod_factor_ABC_transporter"/>
</dbReference>
<evidence type="ECO:0000256" key="4">
    <source>
        <dbReference type="ARBA" id="ARBA00023136"/>
    </source>
</evidence>